<dbReference type="InterPro" id="IPR005224">
    <property type="entry name" value="SfsA"/>
</dbReference>
<evidence type="ECO:0000313" key="3">
    <source>
        <dbReference type="EMBL" id="UYP43879.1"/>
    </source>
</evidence>
<dbReference type="Proteomes" id="UP001208689">
    <property type="component" value="Chromosome"/>
</dbReference>
<protein>
    <submittedName>
        <fullName evidence="3">Sugar fermentation stimulation protein</fullName>
    </submittedName>
</protein>
<feature type="domain" description="SfsA N-terminal OB" evidence="2">
    <location>
        <begin position="25"/>
        <end position="88"/>
    </location>
</feature>
<gene>
    <name evidence="3" type="ORF">NEF87_000164</name>
</gene>
<dbReference type="Gene3D" id="3.40.1350.60">
    <property type="match status" value="1"/>
</dbReference>
<dbReference type="Pfam" id="PF03749">
    <property type="entry name" value="SfsA"/>
    <property type="match status" value="1"/>
</dbReference>
<dbReference type="InterPro" id="IPR040452">
    <property type="entry name" value="SfsA_C"/>
</dbReference>
<accession>A0ABY6HMS7</accession>
<dbReference type="Gene3D" id="2.40.50.580">
    <property type="match status" value="1"/>
</dbReference>
<dbReference type="NCBIfam" id="TIGR00230">
    <property type="entry name" value="sfsA"/>
    <property type="match status" value="1"/>
</dbReference>
<dbReference type="EMBL" id="CP104013">
    <property type="protein sequence ID" value="UYP43879.1"/>
    <property type="molecule type" value="Genomic_DNA"/>
</dbReference>
<evidence type="ECO:0000313" key="4">
    <source>
        <dbReference type="Proteomes" id="UP001208689"/>
    </source>
</evidence>
<dbReference type="Pfam" id="PF17746">
    <property type="entry name" value="SfsA_N"/>
    <property type="match status" value="1"/>
</dbReference>
<dbReference type="CDD" id="cd22359">
    <property type="entry name" value="SfsA-like_bacterial"/>
    <property type="match status" value="1"/>
</dbReference>
<sequence length="249" mass="28714">MKKIFDISVMVRVAKHLEHGIFEYRENRFVGYFKMNGQLHKCHILNPGRMENFLNPGAEILVENRKSPKRKIAFSLLYVIHPNSLILIDSQLPNKIIKEALQNRVIDQFKHAKLIKPEQTYGKLRKSRIDFLLDNSLYIEVKATNFVHEGIGYFPDAPSIRAQKHITELCEVIEKDSSKEAYIIFLAQRTDITEIRPFDKIDPKVAHLLRAGAAKGIRMLGFLIKYAESGHLACLGEEIPINLQPYDDF</sequence>
<reference evidence="3" key="1">
    <citation type="submission" date="2022-09" db="EMBL/GenBank/DDBJ databases">
        <title>Actin cytoskeleton and complex cell architecture in an #Asgard archaeon.</title>
        <authorList>
            <person name="Ponce Toledo R.I."/>
            <person name="Schleper C."/>
            <person name="Rodrigues Oliveira T."/>
            <person name="Wollweber F."/>
            <person name="Xu J."/>
            <person name="Rittmann S."/>
            <person name="Klingl A."/>
            <person name="Pilhofer M."/>
        </authorList>
    </citation>
    <scope>NUCLEOTIDE SEQUENCE</scope>
    <source>
        <strain evidence="3">B-35</strain>
    </source>
</reference>
<proteinExistence type="predicted"/>
<keyword evidence="4" id="KW-1185">Reference proteome</keyword>
<name>A0ABY6HMS7_9ARCH</name>
<dbReference type="InterPro" id="IPR041465">
    <property type="entry name" value="SfsA_N"/>
</dbReference>
<dbReference type="PANTHER" id="PTHR30545:SF2">
    <property type="entry name" value="SUGAR FERMENTATION STIMULATION PROTEIN A"/>
    <property type="match status" value="1"/>
</dbReference>
<feature type="domain" description="Sugar fermentation stimulation protein C-terminal" evidence="1">
    <location>
        <begin position="91"/>
        <end position="227"/>
    </location>
</feature>
<organism evidence="3 4">
    <name type="scientific">Candidatus Lokiarchaeum ossiferum</name>
    <dbReference type="NCBI Taxonomy" id="2951803"/>
    <lineage>
        <taxon>Archaea</taxon>
        <taxon>Promethearchaeati</taxon>
        <taxon>Promethearchaeota</taxon>
        <taxon>Promethearchaeia</taxon>
        <taxon>Promethearchaeales</taxon>
        <taxon>Promethearchaeaceae</taxon>
        <taxon>Candidatus Lokiarchaeum</taxon>
    </lineage>
</organism>
<evidence type="ECO:0000259" key="1">
    <source>
        <dbReference type="Pfam" id="PF03749"/>
    </source>
</evidence>
<evidence type="ECO:0000259" key="2">
    <source>
        <dbReference type="Pfam" id="PF17746"/>
    </source>
</evidence>
<dbReference type="PANTHER" id="PTHR30545">
    <property type="entry name" value="SUGAR FERMENTATION STIMULATION PROTEIN A"/>
    <property type="match status" value="1"/>
</dbReference>